<dbReference type="AlphaFoldDB" id="A0A2K9HDX2"/>
<keyword evidence="9" id="KW-1185">Reference proteome</keyword>
<dbReference type="GeneID" id="94027836"/>
<proteinExistence type="inferred from homology"/>
<dbReference type="InterPro" id="IPR008490">
    <property type="entry name" value="Transposase_InsH_N"/>
</dbReference>
<dbReference type="Proteomes" id="UP000198427">
    <property type="component" value="Unassembled WGS sequence"/>
</dbReference>
<dbReference type="GO" id="GO:0006313">
    <property type="term" value="P:DNA transposition"/>
    <property type="evidence" value="ECO:0007669"/>
    <property type="project" value="InterPro"/>
</dbReference>
<comment type="caution">
    <text evidence="8">The sequence shown here is derived from an EMBL/GenBank/DDBJ whole genome shotgun (WGS) entry which is preliminary data.</text>
</comment>
<dbReference type="Pfam" id="PF05598">
    <property type="entry name" value="DUF772"/>
    <property type="match status" value="1"/>
</dbReference>
<dbReference type="RefSeq" id="WP_089367269.1">
    <property type="nucleotide sequence ID" value="NZ_CP023863.1"/>
</dbReference>
<dbReference type="PANTHER" id="PTHR35604:SF2">
    <property type="entry name" value="TRANSPOSASE INSH FOR INSERTION SEQUENCE ELEMENT IS5A-RELATED"/>
    <property type="match status" value="1"/>
</dbReference>
<keyword evidence="3" id="KW-0815">Transposition</keyword>
<dbReference type="OrthoDB" id="890578at2"/>
<protein>
    <submittedName>
        <fullName evidence="8">Transposase, IS5 family</fullName>
    </submittedName>
</protein>
<sequence length="351" mass="40164">MKQQLSSLSFADLLVGQRKVKQTFFSQIDNIIDWNPIRGIIDIAYTKGNKATGRPSYDSLVLFKIELLRTWYGLSDGEVEEQVNDRLSFSRFVGLGLEDVAPDSATVCRFRNILVEADLYDMVLNEINRQLEQQGVIVKRGAIVDASVTDSPRRPRGRKEYEIVEDRDEETGKLKSEKAMLKEKLKPNVDGEARWIKKMGRLHFGYKRHSVTDENGLVLVEETTAANESDIKHLETPLKKVNLPKKTLVYADKGYDSAENKETLARMKLKSRIMHKGTRAHKITEREKRINVAISKIRYRVERTFGSIHRWFRGGTARYVGLAKTHAQHIMEAVAYNLYRTPGIIVSNALK</sequence>
<organism evidence="8 9">
    <name type="scientific">Prevotella jejuni</name>
    <dbReference type="NCBI Taxonomy" id="1177574"/>
    <lineage>
        <taxon>Bacteria</taxon>
        <taxon>Pseudomonadati</taxon>
        <taxon>Bacteroidota</taxon>
        <taxon>Bacteroidia</taxon>
        <taxon>Bacteroidales</taxon>
        <taxon>Prevotellaceae</taxon>
        <taxon>Prevotella</taxon>
    </lineage>
</organism>
<dbReference type="InterPro" id="IPR002559">
    <property type="entry name" value="Transposase_11"/>
</dbReference>
<dbReference type="EMBL" id="FZNZ01000056">
    <property type="protein sequence ID" value="SNS16395.1"/>
    <property type="molecule type" value="Genomic_DNA"/>
</dbReference>
<evidence type="ECO:0000256" key="5">
    <source>
        <dbReference type="ARBA" id="ARBA00023172"/>
    </source>
</evidence>
<dbReference type="NCBIfam" id="NF033581">
    <property type="entry name" value="transpos_IS5_4"/>
    <property type="match status" value="1"/>
</dbReference>
<evidence type="ECO:0000313" key="8">
    <source>
        <dbReference type="EMBL" id="SNS16395.1"/>
    </source>
</evidence>
<comment type="function">
    <text evidence="1">Involved in the transposition of the insertion sequence IS5.</text>
</comment>
<comment type="similarity">
    <text evidence="2">Belongs to the transposase 11 family.</text>
</comment>
<gene>
    <name evidence="8" type="ORF">SAMN06265364_1562</name>
</gene>
<dbReference type="GO" id="GO:0004803">
    <property type="term" value="F:transposase activity"/>
    <property type="evidence" value="ECO:0007669"/>
    <property type="project" value="InterPro"/>
</dbReference>
<evidence type="ECO:0000259" key="7">
    <source>
        <dbReference type="Pfam" id="PF05598"/>
    </source>
</evidence>
<keyword evidence="4" id="KW-0238">DNA-binding</keyword>
<dbReference type="PANTHER" id="PTHR35604">
    <property type="entry name" value="TRANSPOSASE INSH FOR INSERTION SEQUENCE ELEMENT IS5A-RELATED"/>
    <property type="match status" value="1"/>
</dbReference>
<evidence type="ECO:0000313" key="9">
    <source>
        <dbReference type="Proteomes" id="UP000198427"/>
    </source>
</evidence>
<feature type="domain" description="Transposase InsH N-terminal" evidence="7">
    <location>
        <begin position="21"/>
        <end position="112"/>
    </location>
</feature>
<name>A0A2K9HDX2_9BACT</name>
<evidence type="ECO:0000256" key="3">
    <source>
        <dbReference type="ARBA" id="ARBA00022578"/>
    </source>
</evidence>
<evidence type="ECO:0000259" key="6">
    <source>
        <dbReference type="Pfam" id="PF01609"/>
    </source>
</evidence>
<dbReference type="Pfam" id="PF01609">
    <property type="entry name" value="DDE_Tnp_1"/>
    <property type="match status" value="1"/>
</dbReference>
<feature type="domain" description="Transposase IS4-like" evidence="6">
    <location>
        <begin position="172"/>
        <end position="338"/>
    </location>
</feature>
<evidence type="ECO:0000256" key="2">
    <source>
        <dbReference type="ARBA" id="ARBA00010075"/>
    </source>
</evidence>
<keyword evidence="5" id="KW-0233">DNA recombination</keyword>
<evidence type="ECO:0000256" key="4">
    <source>
        <dbReference type="ARBA" id="ARBA00023125"/>
    </source>
</evidence>
<dbReference type="InterPro" id="IPR047959">
    <property type="entry name" value="Transpos_IS5"/>
</dbReference>
<dbReference type="GO" id="GO:0003677">
    <property type="term" value="F:DNA binding"/>
    <property type="evidence" value="ECO:0007669"/>
    <property type="project" value="UniProtKB-KW"/>
</dbReference>
<dbReference type="KEGG" id="pje:CRM71_00065"/>
<accession>A0A2K9HDX2</accession>
<reference evidence="8 9" key="1">
    <citation type="submission" date="2017-06" db="EMBL/GenBank/DDBJ databases">
        <authorList>
            <person name="Varghese N."/>
            <person name="Submissions S."/>
        </authorList>
    </citation>
    <scope>NUCLEOTIDE SEQUENCE [LARGE SCALE GENOMIC DNA]</scope>
    <source>
        <strain evidence="8 9">DSM 26989</strain>
    </source>
</reference>
<evidence type="ECO:0000256" key="1">
    <source>
        <dbReference type="ARBA" id="ARBA00003544"/>
    </source>
</evidence>